<feature type="signal peptide" evidence="1">
    <location>
        <begin position="1"/>
        <end position="21"/>
    </location>
</feature>
<organism evidence="3 4">
    <name type="scientific">Adineta steineri</name>
    <dbReference type="NCBI Taxonomy" id="433720"/>
    <lineage>
        <taxon>Eukaryota</taxon>
        <taxon>Metazoa</taxon>
        <taxon>Spiralia</taxon>
        <taxon>Gnathifera</taxon>
        <taxon>Rotifera</taxon>
        <taxon>Eurotatoria</taxon>
        <taxon>Bdelloidea</taxon>
        <taxon>Adinetida</taxon>
        <taxon>Adinetidae</taxon>
        <taxon>Adineta</taxon>
    </lineage>
</organism>
<feature type="chain" id="PRO_5035618227" description="Secreted protein" evidence="1">
    <location>
        <begin position="22"/>
        <end position="119"/>
    </location>
</feature>
<reference evidence="3" key="1">
    <citation type="submission" date="2021-02" db="EMBL/GenBank/DDBJ databases">
        <authorList>
            <person name="Nowell W R."/>
        </authorList>
    </citation>
    <scope>NUCLEOTIDE SEQUENCE</scope>
</reference>
<sequence>MSSIFIYLAIILSALVLGVSCANQGSVQVCNRGAYVAKCGLNSRTADGRTRSYETGKFPVAQCSTLELPFEAVSGHIWCDNYVFIGVTKRVFQEDFNAPSTRCYDIGGTTFNPSMSRTC</sequence>
<dbReference type="EMBL" id="CAJOBB010000903">
    <property type="protein sequence ID" value="CAF3773625.1"/>
    <property type="molecule type" value="Genomic_DNA"/>
</dbReference>
<accession>A0A818ZR85</accession>
<proteinExistence type="predicted"/>
<evidence type="ECO:0000313" key="2">
    <source>
        <dbReference type="EMBL" id="CAF1055919.1"/>
    </source>
</evidence>
<evidence type="ECO:0000313" key="3">
    <source>
        <dbReference type="EMBL" id="CAF3773625.1"/>
    </source>
</evidence>
<evidence type="ECO:0008006" key="5">
    <source>
        <dbReference type="Google" id="ProtNLM"/>
    </source>
</evidence>
<evidence type="ECO:0000313" key="4">
    <source>
        <dbReference type="Proteomes" id="UP000663868"/>
    </source>
</evidence>
<dbReference type="Proteomes" id="UP000663860">
    <property type="component" value="Unassembled WGS sequence"/>
</dbReference>
<dbReference type="Gene3D" id="2.60.40.1430">
    <property type="entry name" value="Perfringolysin, domain 4"/>
    <property type="match status" value="1"/>
</dbReference>
<dbReference type="AlphaFoldDB" id="A0A818ZR85"/>
<dbReference type="InterPro" id="IPR038700">
    <property type="entry name" value="Thiol_cytolys_C_sf"/>
</dbReference>
<dbReference type="EMBL" id="CAJNOE010000215">
    <property type="protein sequence ID" value="CAF1055919.1"/>
    <property type="molecule type" value="Genomic_DNA"/>
</dbReference>
<dbReference type="Proteomes" id="UP000663868">
    <property type="component" value="Unassembled WGS sequence"/>
</dbReference>
<gene>
    <name evidence="2" type="ORF">IZO911_LOCUS20594</name>
    <name evidence="3" type="ORF">KXQ929_LOCUS15512</name>
</gene>
<evidence type="ECO:0000256" key="1">
    <source>
        <dbReference type="SAM" id="SignalP"/>
    </source>
</evidence>
<keyword evidence="1" id="KW-0732">Signal</keyword>
<protein>
    <recommendedName>
        <fullName evidence="5">Secreted protein</fullName>
    </recommendedName>
</protein>
<comment type="caution">
    <text evidence="3">The sequence shown here is derived from an EMBL/GenBank/DDBJ whole genome shotgun (WGS) entry which is preliminary data.</text>
</comment>
<name>A0A818ZR85_9BILA</name>